<accession>A0A1I7WHB6</accession>
<organism evidence="1 2">
    <name type="scientific">Heterorhabditis bacteriophora</name>
    <name type="common">Entomopathogenic nematode worm</name>
    <dbReference type="NCBI Taxonomy" id="37862"/>
    <lineage>
        <taxon>Eukaryota</taxon>
        <taxon>Metazoa</taxon>
        <taxon>Ecdysozoa</taxon>
        <taxon>Nematoda</taxon>
        <taxon>Chromadorea</taxon>
        <taxon>Rhabditida</taxon>
        <taxon>Rhabditina</taxon>
        <taxon>Rhabditomorpha</taxon>
        <taxon>Strongyloidea</taxon>
        <taxon>Heterorhabditidae</taxon>
        <taxon>Heterorhabditis</taxon>
    </lineage>
</organism>
<dbReference type="AlphaFoldDB" id="A0A1I7WHB6"/>
<dbReference type="WBParaSite" id="Hba_04351">
    <property type="protein sequence ID" value="Hba_04351"/>
    <property type="gene ID" value="Hba_04351"/>
</dbReference>
<dbReference type="Proteomes" id="UP000095283">
    <property type="component" value="Unplaced"/>
</dbReference>
<evidence type="ECO:0000313" key="1">
    <source>
        <dbReference type="Proteomes" id="UP000095283"/>
    </source>
</evidence>
<sequence length="26" mass="3050">MYRHLSTTCFILAKKRKPTIELSAIK</sequence>
<name>A0A1I7WHB6_HETBA</name>
<protein>
    <submittedName>
        <fullName evidence="2">Uncharacterized protein</fullName>
    </submittedName>
</protein>
<reference evidence="2" key="1">
    <citation type="submission" date="2016-11" db="UniProtKB">
        <authorList>
            <consortium name="WormBaseParasite"/>
        </authorList>
    </citation>
    <scope>IDENTIFICATION</scope>
</reference>
<proteinExistence type="predicted"/>
<keyword evidence="1" id="KW-1185">Reference proteome</keyword>
<evidence type="ECO:0000313" key="2">
    <source>
        <dbReference type="WBParaSite" id="Hba_04351"/>
    </source>
</evidence>